<organism evidence="1 2">
    <name type="scientific">Undibacterium umbellatum</name>
    <dbReference type="NCBI Taxonomy" id="2762300"/>
    <lineage>
        <taxon>Bacteria</taxon>
        <taxon>Pseudomonadati</taxon>
        <taxon>Pseudomonadota</taxon>
        <taxon>Betaproteobacteria</taxon>
        <taxon>Burkholderiales</taxon>
        <taxon>Oxalobacteraceae</taxon>
        <taxon>Undibacterium</taxon>
    </lineage>
</organism>
<dbReference type="RefSeq" id="WP_186957003.1">
    <property type="nucleotide sequence ID" value="NZ_JACOFX010000028.1"/>
</dbReference>
<accession>A0ABR6ZHY7</accession>
<comment type="caution">
    <text evidence="1">The sequence shown here is derived from an EMBL/GenBank/DDBJ whole genome shotgun (WGS) entry which is preliminary data.</text>
</comment>
<dbReference type="EMBL" id="JACOFX010000028">
    <property type="protein sequence ID" value="MBC3911294.1"/>
    <property type="molecule type" value="Genomic_DNA"/>
</dbReference>
<evidence type="ECO:0000313" key="1">
    <source>
        <dbReference type="EMBL" id="MBC3911294.1"/>
    </source>
</evidence>
<sequence>MEQIFQHLDQLQALIGAAYSSEISREKIAYYIRESDKNFFRDTPQRKVLVLDYFSGDYDYQSEEEIDEFEDQEAIKKVYAAAKAYLQDKLSHLKSVDVDATPWPRDLASYSDFANDEKEDQELCDSEGDSYTWTPYADGGAILDESELEYVLWETEDEYIALQKTKVTGDGNYYYCAMVTVTPRLKN</sequence>
<evidence type="ECO:0008006" key="3">
    <source>
        <dbReference type="Google" id="ProtNLM"/>
    </source>
</evidence>
<reference evidence="1 2" key="1">
    <citation type="submission" date="2020-08" db="EMBL/GenBank/DDBJ databases">
        <title>Novel species isolated from subtropical streams in China.</title>
        <authorList>
            <person name="Lu H."/>
        </authorList>
    </citation>
    <scope>NUCLEOTIDE SEQUENCE [LARGE SCALE GENOMIC DNA]</scope>
    <source>
        <strain evidence="1 2">NL8W</strain>
    </source>
</reference>
<dbReference type="Proteomes" id="UP000646911">
    <property type="component" value="Unassembled WGS sequence"/>
</dbReference>
<protein>
    <recommendedName>
        <fullName evidence="3">Ig-like domain-containing protein</fullName>
    </recommendedName>
</protein>
<name>A0ABR6ZHY7_9BURK</name>
<evidence type="ECO:0000313" key="2">
    <source>
        <dbReference type="Proteomes" id="UP000646911"/>
    </source>
</evidence>
<gene>
    <name evidence="1" type="ORF">H8L47_27410</name>
</gene>
<keyword evidence="2" id="KW-1185">Reference proteome</keyword>
<proteinExistence type="predicted"/>